<dbReference type="InterPro" id="IPR008979">
    <property type="entry name" value="Galactose-bd-like_sf"/>
</dbReference>
<evidence type="ECO:0000313" key="5">
    <source>
        <dbReference type="Proteomes" id="UP001138997"/>
    </source>
</evidence>
<feature type="compositionally biased region" description="Polar residues" evidence="1">
    <location>
        <begin position="1"/>
        <end position="10"/>
    </location>
</feature>
<evidence type="ECO:0000256" key="1">
    <source>
        <dbReference type="SAM" id="MobiDB-lite"/>
    </source>
</evidence>
<dbReference type="InterPro" id="IPR000421">
    <property type="entry name" value="FA58C"/>
</dbReference>
<dbReference type="Pfam" id="PF00754">
    <property type="entry name" value="F5_F8_type_C"/>
    <property type="match status" value="1"/>
</dbReference>
<dbReference type="AlphaFoldDB" id="A0A9X1SUT7"/>
<gene>
    <name evidence="4" type="ORF">LR394_18015</name>
</gene>
<protein>
    <submittedName>
        <fullName evidence="4">Discoidin domain-containing protein</fullName>
    </submittedName>
</protein>
<dbReference type="PROSITE" id="PS50022">
    <property type="entry name" value="FA58C_3"/>
    <property type="match status" value="1"/>
</dbReference>
<name>A0A9X1SUT7_9ACTN</name>
<dbReference type="RefSeq" id="WP_231443406.1">
    <property type="nucleotide sequence ID" value="NZ_JAJOMB010000009.1"/>
</dbReference>
<feature type="domain" description="F5/8 type C" evidence="3">
    <location>
        <begin position="198"/>
        <end position="338"/>
    </location>
</feature>
<organism evidence="4 5">
    <name type="scientific">Kineosporia babensis</name>
    <dbReference type="NCBI Taxonomy" id="499548"/>
    <lineage>
        <taxon>Bacteria</taxon>
        <taxon>Bacillati</taxon>
        <taxon>Actinomycetota</taxon>
        <taxon>Actinomycetes</taxon>
        <taxon>Kineosporiales</taxon>
        <taxon>Kineosporiaceae</taxon>
        <taxon>Kineosporia</taxon>
    </lineage>
</organism>
<evidence type="ECO:0000259" key="3">
    <source>
        <dbReference type="PROSITE" id="PS50022"/>
    </source>
</evidence>
<keyword evidence="2" id="KW-1133">Transmembrane helix</keyword>
<keyword evidence="2" id="KW-0472">Membrane</keyword>
<dbReference type="SUPFAM" id="SSF49785">
    <property type="entry name" value="Galactose-binding domain-like"/>
    <property type="match status" value="1"/>
</dbReference>
<proteinExistence type="predicted"/>
<feature type="region of interest" description="Disordered" evidence="1">
    <location>
        <begin position="79"/>
        <end position="203"/>
    </location>
</feature>
<feature type="compositionally biased region" description="Acidic residues" evidence="1">
    <location>
        <begin position="170"/>
        <end position="198"/>
    </location>
</feature>
<comment type="caution">
    <text evidence="4">The sequence shown here is derived from an EMBL/GenBank/DDBJ whole genome shotgun (WGS) entry which is preliminary data.</text>
</comment>
<evidence type="ECO:0000256" key="2">
    <source>
        <dbReference type="SAM" id="Phobius"/>
    </source>
</evidence>
<keyword evidence="5" id="KW-1185">Reference proteome</keyword>
<feature type="compositionally biased region" description="Low complexity" evidence="1">
    <location>
        <begin position="97"/>
        <end position="135"/>
    </location>
</feature>
<feature type="compositionally biased region" description="Low complexity" evidence="1">
    <location>
        <begin position="142"/>
        <end position="155"/>
    </location>
</feature>
<dbReference type="EMBL" id="JAJOMB010000009">
    <property type="protein sequence ID" value="MCD5312806.1"/>
    <property type="molecule type" value="Genomic_DNA"/>
</dbReference>
<accession>A0A9X1SUT7</accession>
<dbReference type="Gene3D" id="2.60.120.260">
    <property type="entry name" value="Galactose-binding domain-like"/>
    <property type="match status" value="1"/>
</dbReference>
<reference evidence="4" key="1">
    <citation type="submission" date="2021-11" db="EMBL/GenBank/DDBJ databases">
        <title>Streptomyces corallinus and Kineosporia corallina sp. nov., two new coral-derived marine actinobacteria.</title>
        <authorList>
            <person name="Buangrab K."/>
            <person name="Sutthacheep M."/>
            <person name="Yeemin T."/>
            <person name="Harunari E."/>
            <person name="Igarashi Y."/>
            <person name="Sripreechasak P."/>
            <person name="Kanchanasin P."/>
            <person name="Tanasupawat S."/>
            <person name="Phongsopitanun W."/>
        </authorList>
    </citation>
    <scope>NUCLEOTIDE SEQUENCE</scope>
    <source>
        <strain evidence="4">JCM 31032</strain>
    </source>
</reference>
<sequence>MNGSNPTPQWHTEEFELDEPQDVVSPDRSPAMRRRALDDEPRSGLFGLRRTIWAIVAVIAVMAGGVMAVQWVTRSAETAQESSLSGLDIVVPDSDDSNNPGEPSPSESAEPTATKSPKATATPSASASASNPATEQEGAPSGGQQPSNPQQTTQGPGSGNAGGQPQTDPTNDDEGDSGPAPEDEPEEEAPVEEDEPDVADPGVNLAAGASVEASSQAWGGLSIGNILDGVLGSYWEAGPGFPQTVTVDLGRVTTVGRVALSLPASWHGRTQTITILGSVDGSSYSTLKGSAAYQFRSSTDNQASASFSQTPVRYVQLRFTGANGWTAAQLGGLSLHSS</sequence>
<feature type="transmembrane region" description="Helical" evidence="2">
    <location>
        <begin position="52"/>
        <end position="72"/>
    </location>
</feature>
<evidence type="ECO:0000313" key="4">
    <source>
        <dbReference type="EMBL" id="MCD5312806.1"/>
    </source>
</evidence>
<dbReference type="Proteomes" id="UP001138997">
    <property type="component" value="Unassembled WGS sequence"/>
</dbReference>
<feature type="region of interest" description="Disordered" evidence="1">
    <location>
        <begin position="1"/>
        <end position="36"/>
    </location>
</feature>
<keyword evidence="2" id="KW-0812">Transmembrane</keyword>